<feature type="domain" description="D-apionate lactonase N-terminal" evidence="1">
    <location>
        <begin position="8"/>
        <end position="157"/>
    </location>
</feature>
<dbReference type="AlphaFoldDB" id="U4V340"/>
<sequence>MSKVDPFLLYGTREAEATATHLKAGLLAVDLSDGNLRTITYDGVEVLRAISYLVRDRDWGGTYNPEIHDLNVEQNDSGFIVTYQARCESPDATRLTIDVRIQAERDGALTFDAVANTATGFETNRCGFCILHPVIGVAGSPVTVEHVDGVFNKTRSPPT</sequence>
<organism evidence="2 3">
    <name type="scientific">Brucella intermedia 229E</name>
    <dbReference type="NCBI Taxonomy" id="1337887"/>
    <lineage>
        <taxon>Bacteria</taxon>
        <taxon>Pseudomonadati</taxon>
        <taxon>Pseudomonadota</taxon>
        <taxon>Alphaproteobacteria</taxon>
        <taxon>Hyphomicrobiales</taxon>
        <taxon>Brucellaceae</taxon>
        <taxon>Brucella/Ochrobactrum group</taxon>
        <taxon>Brucella</taxon>
    </lineage>
</organism>
<name>U4V340_9HYPH</name>
<reference evidence="2 3" key="1">
    <citation type="journal article" date="2014" name="FEMS Microbiol. Lett.">
        <title>Genome sequencing analysis reveals virulence-related gene content of Ochrobactrum intermedium strain 229E, a urease-positive strain isolated from the human gastric niche.</title>
        <authorList>
            <person name="Kulkarni G.J."/>
            <person name="Shetty S."/>
            <person name="Dharne M.S."/>
            <person name="Shouche Y.S."/>
        </authorList>
    </citation>
    <scope>NUCLEOTIDE SEQUENCE [LARGE SCALE GENOMIC DNA]</scope>
    <source>
        <strain evidence="2 3">229E</strain>
    </source>
</reference>
<evidence type="ECO:0000313" key="2">
    <source>
        <dbReference type="EMBL" id="ERM00375.1"/>
    </source>
</evidence>
<dbReference type="Pfam" id="PF25837">
    <property type="entry name" value="Apionate_lact_N"/>
    <property type="match status" value="1"/>
</dbReference>
<evidence type="ECO:0000259" key="1">
    <source>
        <dbReference type="Pfam" id="PF25837"/>
    </source>
</evidence>
<dbReference type="InterPro" id="IPR058788">
    <property type="entry name" value="ApnL_N"/>
</dbReference>
<evidence type="ECO:0000313" key="3">
    <source>
        <dbReference type="Proteomes" id="UP000016842"/>
    </source>
</evidence>
<dbReference type="PATRIC" id="fig|1337887.3.peg.4363"/>
<proteinExistence type="predicted"/>
<protein>
    <recommendedName>
        <fullName evidence="1">D-apionate lactonase N-terminal domain-containing protein</fullName>
    </recommendedName>
</protein>
<comment type="caution">
    <text evidence="2">The sequence shown here is derived from an EMBL/GenBank/DDBJ whole genome shotgun (WGS) entry which is preliminary data.</text>
</comment>
<accession>U4V340</accession>
<dbReference type="Proteomes" id="UP000016842">
    <property type="component" value="Unassembled WGS sequence"/>
</dbReference>
<dbReference type="EMBL" id="ASXJ01000323">
    <property type="protein sequence ID" value="ERM00375.1"/>
    <property type="molecule type" value="Genomic_DNA"/>
</dbReference>
<gene>
    <name evidence="2" type="ORF">Q644_04955</name>
</gene>